<evidence type="ECO:0000256" key="1">
    <source>
        <dbReference type="ARBA" id="ARBA00023186"/>
    </source>
</evidence>
<dbReference type="InterPro" id="IPR008012">
    <property type="entry name" value="Ump1"/>
</dbReference>
<evidence type="ECO:0000313" key="4">
    <source>
        <dbReference type="Proteomes" id="UP001151582"/>
    </source>
</evidence>
<dbReference type="GO" id="GO:0005634">
    <property type="term" value="C:nucleus"/>
    <property type="evidence" value="ECO:0007669"/>
    <property type="project" value="TreeGrafter"/>
</dbReference>
<dbReference type="Pfam" id="PF05348">
    <property type="entry name" value="UMP1"/>
    <property type="match status" value="1"/>
</dbReference>
<dbReference type="GO" id="GO:0005737">
    <property type="term" value="C:cytoplasm"/>
    <property type="evidence" value="ECO:0007669"/>
    <property type="project" value="TreeGrafter"/>
</dbReference>
<evidence type="ECO:0000313" key="3">
    <source>
        <dbReference type="EMBL" id="KAJ1979318.1"/>
    </source>
</evidence>
<reference evidence="3" key="1">
    <citation type="submission" date="2022-07" db="EMBL/GenBank/DDBJ databases">
        <title>Phylogenomic reconstructions and comparative analyses of Kickxellomycotina fungi.</title>
        <authorList>
            <person name="Reynolds N.K."/>
            <person name="Stajich J.E."/>
            <person name="Barry K."/>
            <person name="Grigoriev I.V."/>
            <person name="Crous P."/>
            <person name="Smith M.E."/>
        </authorList>
    </citation>
    <scope>NUCLEOTIDE SEQUENCE</scope>
    <source>
        <strain evidence="3">RSA 567</strain>
    </source>
</reference>
<dbReference type="Proteomes" id="UP001151582">
    <property type="component" value="Unassembled WGS sequence"/>
</dbReference>
<gene>
    <name evidence="3" type="ORF">H4R34_002872</name>
</gene>
<dbReference type="OrthoDB" id="15001at2759"/>
<evidence type="ECO:0000256" key="2">
    <source>
        <dbReference type="ARBA" id="ARBA00043974"/>
    </source>
</evidence>
<protein>
    <recommendedName>
        <fullName evidence="5">Proteasome maturation factor UMP1</fullName>
    </recommendedName>
</protein>
<comment type="similarity">
    <text evidence="2">Belongs to the POMP/UMP1 family.</text>
</comment>
<keyword evidence="4" id="KW-1185">Reference proteome</keyword>
<keyword evidence="1" id="KW-0143">Chaperone</keyword>
<dbReference type="GO" id="GO:0043248">
    <property type="term" value="P:proteasome assembly"/>
    <property type="evidence" value="ECO:0007669"/>
    <property type="project" value="InterPro"/>
</dbReference>
<organism evidence="3 4">
    <name type="scientific">Dimargaris verticillata</name>
    <dbReference type="NCBI Taxonomy" id="2761393"/>
    <lineage>
        <taxon>Eukaryota</taxon>
        <taxon>Fungi</taxon>
        <taxon>Fungi incertae sedis</taxon>
        <taxon>Zoopagomycota</taxon>
        <taxon>Kickxellomycotina</taxon>
        <taxon>Dimargaritomycetes</taxon>
        <taxon>Dimargaritales</taxon>
        <taxon>Dimargaritaceae</taxon>
        <taxon>Dimargaris</taxon>
    </lineage>
</organism>
<evidence type="ECO:0008006" key="5">
    <source>
        <dbReference type="Google" id="ProtNLM"/>
    </source>
</evidence>
<accession>A0A9W8B124</accession>
<dbReference type="EMBL" id="JANBQB010000225">
    <property type="protein sequence ID" value="KAJ1979318.1"/>
    <property type="molecule type" value="Genomic_DNA"/>
</dbReference>
<dbReference type="PANTHER" id="PTHR12828">
    <property type="entry name" value="PROTEASOME MATURATION PROTEIN UMP1"/>
    <property type="match status" value="1"/>
</dbReference>
<dbReference type="AlphaFoldDB" id="A0A9W8B124"/>
<comment type="caution">
    <text evidence="3">The sequence shown here is derived from an EMBL/GenBank/DDBJ whole genome shotgun (WGS) entry which is preliminary data.</text>
</comment>
<proteinExistence type="inferred from homology"/>
<sequence>MSSSFQMFPTASAPSTDVHKTATEYGAHDTLRHGFHNVHDSVTKRHPLEPTVTQWAQTQESLKLQMHNRLYGVHAPLRLIMERRIISQCARMQNPASLKHSNVSLDILMGKDETIDVEDVLFDPRVMAPATDIHAVMGKQLGMD</sequence>
<dbReference type="PANTHER" id="PTHR12828:SF3">
    <property type="entry name" value="PROTEASOME MATURATION PROTEIN"/>
    <property type="match status" value="1"/>
</dbReference>
<name>A0A9W8B124_9FUNG</name>